<feature type="binding site" evidence="6">
    <location>
        <position position="165"/>
    </location>
    <ligand>
        <name>substrate</name>
    </ligand>
</feature>
<evidence type="ECO:0000256" key="2">
    <source>
        <dbReference type="ARBA" id="ARBA00011881"/>
    </source>
</evidence>
<dbReference type="EC" id="3.5.1.2" evidence="3 6"/>
<feature type="binding site" evidence="6">
    <location>
        <position position="113"/>
    </location>
    <ligand>
        <name>substrate</name>
    </ligand>
</feature>
<feature type="binding site" evidence="6">
    <location>
        <position position="241"/>
    </location>
    <ligand>
        <name>substrate</name>
    </ligand>
</feature>
<evidence type="ECO:0000313" key="8">
    <source>
        <dbReference type="Proteomes" id="UP000239706"/>
    </source>
</evidence>
<dbReference type="GO" id="GO:0006537">
    <property type="term" value="P:glutamate biosynthetic process"/>
    <property type="evidence" value="ECO:0007669"/>
    <property type="project" value="TreeGrafter"/>
</dbReference>
<protein>
    <recommendedName>
        <fullName evidence="3 6">Glutaminase</fullName>
        <ecNumber evidence="3 6">3.5.1.2</ecNumber>
    </recommendedName>
</protein>
<evidence type="ECO:0000256" key="5">
    <source>
        <dbReference type="ARBA" id="ARBA00049534"/>
    </source>
</evidence>
<dbReference type="InterPro" id="IPR012338">
    <property type="entry name" value="Beta-lactam/transpept-like"/>
</dbReference>
<dbReference type="FunFam" id="3.40.710.10:FF:000005">
    <property type="entry name" value="Glutaminase"/>
    <property type="match status" value="1"/>
</dbReference>
<feature type="binding site" evidence="6">
    <location>
        <position position="189"/>
    </location>
    <ligand>
        <name>substrate</name>
    </ligand>
</feature>
<dbReference type="GO" id="GO:0006543">
    <property type="term" value="P:L-glutamine catabolic process"/>
    <property type="evidence" value="ECO:0007669"/>
    <property type="project" value="TreeGrafter"/>
</dbReference>
<organism evidence="7 8">
    <name type="scientific">Clostridium liquoris</name>
    <dbReference type="NCBI Taxonomy" id="1289519"/>
    <lineage>
        <taxon>Bacteria</taxon>
        <taxon>Bacillati</taxon>
        <taxon>Bacillota</taxon>
        <taxon>Clostridia</taxon>
        <taxon>Eubacteriales</taxon>
        <taxon>Clostridiaceae</taxon>
        <taxon>Clostridium</taxon>
    </lineage>
</organism>
<dbReference type="InterPro" id="IPR015868">
    <property type="entry name" value="Glutaminase"/>
</dbReference>
<keyword evidence="4 6" id="KW-0378">Hydrolase</keyword>
<comment type="catalytic activity">
    <reaction evidence="5 6">
        <text>L-glutamine + H2O = L-glutamate + NH4(+)</text>
        <dbReference type="Rhea" id="RHEA:15889"/>
        <dbReference type="ChEBI" id="CHEBI:15377"/>
        <dbReference type="ChEBI" id="CHEBI:28938"/>
        <dbReference type="ChEBI" id="CHEBI:29985"/>
        <dbReference type="ChEBI" id="CHEBI:58359"/>
        <dbReference type="EC" id="3.5.1.2"/>
    </reaction>
</comment>
<dbReference type="NCBIfam" id="TIGR03814">
    <property type="entry name" value="Gln_ase"/>
    <property type="match status" value="1"/>
</dbReference>
<gene>
    <name evidence="7" type="primary">glsA2</name>
    <name evidence="6" type="synonym">glsA</name>
    <name evidence="7" type="ORF">CLLI_17890</name>
</gene>
<accession>A0A2T0B3B4</accession>
<reference evidence="7 8" key="1">
    <citation type="submission" date="2018-03" db="EMBL/GenBank/DDBJ databases">
        <title>Genome sequence of Clostridium liquoris DSM 100320.</title>
        <authorList>
            <person name="Poehlein A."/>
            <person name="Daniel R."/>
        </authorList>
    </citation>
    <scope>NUCLEOTIDE SEQUENCE [LARGE SCALE GENOMIC DNA]</scope>
    <source>
        <strain evidence="7 8">DSM 100320</strain>
    </source>
</reference>
<feature type="binding site" evidence="6">
    <location>
        <position position="158"/>
    </location>
    <ligand>
        <name>substrate</name>
    </ligand>
</feature>
<keyword evidence="6" id="KW-0007">Acetylation</keyword>
<name>A0A2T0B3B4_9CLOT</name>
<evidence type="ECO:0000256" key="6">
    <source>
        <dbReference type="HAMAP-Rule" id="MF_00313"/>
    </source>
</evidence>
<sequence>MEKLLDNIIQTNRKYVEEGEVASYIPELKKGNKNDLGVYVTTLNGEEFSAGDYETRFTIQSISKVISLIIAIMDNGEDYVFSKVGVEHTADAFNSITNLETKNLHRPSNPMINAGAIAIVSLIKGREPDEVFERILNFTRKITGNDNININREAYISEKATGDRNRSLAYFMKSTGVITNDVEKVLDVYFKQCSMEVTCKDISRIGAFLANDGVIPLTGEKVIPRETARIVKAIMTTCGMYDASGEFAVNIGMPAKSGVGGGIMAVAPEKMGIGVVGPSLDKKGNSIAGIKVLADLSKELELSIF</sequence>
<dbReference type="PANTHER" id="PTHR12544:SF29">
    <property type="entry name" value="GLUTAMINASE"/>
    <property type="match status" value="1"/>
</dbReference>
<comment type="subunit">
    <text evidence="2 6">Homotetramer.</text>
</comment>
<evidence type="ECO:0000256" key="1">
    <source>
        <dbReference type="ARBA" id="ARBA00011076"/>
    </source>
</evidence>
<evidence type="ECO:0000256" key="3">
    <source>
        <dbReference type="ARBA" id="ARBA00012918"/>
    </source>
</evidence>
<dbReference type="Pfam" id="PF04960">
    <property type="entry name" value="Glutaminase"/>
    <property type="match status" value="1"/>
</dbReference>
<feature type="binding site" evidence="6">
    <location>
        <position position="259"/>
    </location>
    <ligand>
        <name>substrate</name>
    </ligand>
</feature>
<dbReference type="GO" id="GO:0004359">
    <property type="term" value="F:glutaminase activity"/>
    <property type="evidence" value="ECO:0007669"/>
    <property type="project" value="UniProtKB-UniRule"/>
</dbReference>
<proteinExistence type="inferred from homology"/>
<evidence type="ECO:0000313" key="7">
    <source>
        <dbReference type="EMBL" id="PRR78362.1"/>
    </source>
</evidence>
<feature type="binding site" evidence="6">
    <location>
        <position position="61"/>
    </location>
    <ligand>
        <name>substrate</name>
    </ligand>
</feature>
<keyword evidence="8" id="KW-1185">Reference proteome</keyword>
<dbReference type="EMBL" id="PVXO01000047">
    <property type="protein sequence ID" value="PRR78362.1"/>
    <property type="molecule type" value="Genomic_DNA"/>
</dbReference>
<dbReference type="Gene3D" id="3.40.710.10">
    <property type="entry name" value="DD-peptidase/beta-lactamase superfamily"/>
    <property type="match status" value="1"/>
</dbReference>
<dbReference type="AlphaFoldDB" id="A0A2T0B3B4"/>
<evidence type="ECO:0000256" key="4">
    <source>
        <dbReference type="ARBA" id="ARBA00022801"/>
    </source>
</evidence>
<comment type="caution">
    <text evidence="7">The sequence shown here is derived from an EMBL/GenBank/DDBJ whole genome shotgun (WGS) entry which is preliminary data.</text>
</comment>
<dbReference type="RefSeq" id="WP_106063873.1">
    <property type="nucleotide sequence ID" value="NZ_PVXO01000047.1"/>
</dbReference>
<dbReference type="HAMAP" id="MF_00313">
    <property type="entry name" value="Glutaminase"/>
    <property type="match status" value="1"/>
</dbReference>
<dbReference type="OrthoDB" id="9788822at2"/>
<comment type="similarity">
    <text evidence="1 6">Belongs to the glutaminase family.</text>
</comment>
<dbReference type="SUPFAM" id="SSF56601">
    <property type="entry name" value="beta-lactamase/transpeptidase-like"/>
    <property type="match status" value="1"/>
</dbReference>
<dbReference type="Proteomes" id="UP000239706">
    <property type="component" value="Unassembled WGS sequence"/>
</dbReference>
<dbReference type="PANTHER" id="PTHR12544">
    <property type="entry name" value="GLUTAMINASE"/>
    <property type="match status" value="1"/>
</dbReference>